<evidence type="ECO:0000313" key="3">
    <source>
        <dbReference type="EMBL" id="CAL1532719.1"/>
    </source>
</evidence>
<feature type="compositionally biased region" description="Polar residues" evidence="1">
    <location>
        <begin position="35"/>
        <end position="45"/>
    </location>
</feature>
<name>A0AAV2HFU4_LYMST</name>
<evidence type="ECO:0000313" key="4">
    <source>
        <dbReference type="Proteomes" id="UP001497497"/>
    </source>
</evidence>
<keyword evidence="4" id="KW-1185">Reference proteome</keyword>
<organism evidence="3 4">
    <name type="scientific">Lymnaea stagnalis</name>
    <name type="common">Great pond snail</name>
    <name type="synonym">Helix stagnalis</name>
    <dbReference type="NCBI Taxonomy" id="6523"/>
    <lineage>
        <taxon>Eukaryota</taxon>
        <taxon>Metazoa</taxon>
        <taxon>Spiralia</taxon>
        <taxon>Lophotrochozoa</taxon>
        <taxon>Mollusca</taxon>
        <taxon>Gastropoda</taxon>
        <taxon>Heterobranchia</taxon>
        <taxon>Euthyneura</taxon>
        <taxon>Panpulmonata</taxon>
        <taxon>Hygrophila</taxon>
        <taxon>Lymnaeoidea</taxon>
        <taxon>Lymnaeidae</taxon>
        <taxon>Lymnaea</taxon>
    </lineage>
</organism>
<gene>
    <name evidence="3" type="ORF">GSLYS_00006737001</name>
</gene>
<feature type="domain" description="Ubiquitin-like" evidence="2">
    <location>
        <begin position="125"/>
        <end position="201"/>
    </location>
</feature>
<reference evidence="3 4" key="1">
    <citation type="submission" date="2024-04" db="EMBL/GenBank/DDBJ databases">
        <authorList>
            <consortium name="Genoscope - CEA"/>
            <person name="William W."/>
        </authorList>
    </citation>
    <scope>NUCLEOTIDE SEQUENCE [LARGE SCALE GENOMIC DNA]</scope>
</reference>
<dbReference type="Pfam" id="PF00240">
    <property type="entry name" value="ubiquitin"/>
    <property type="match status" value="1"/>
</dbReference>
<dbReference type="InterPro" id="IPR000626">
    <property type="entry name" value="Ubiquitin-like_dom"/>
</dbReference>
<dbReference type="PRINTS" id="PR00348">
    <property type="entry name" value="UBIQUITIN"/>
</dbReference>
<dbReference type="AlphaFoldDB" id="A0AAV2HFU4"/>
<dbReference type="InterPro" id="IPR050158">
    <property type="entry name" value="Ubiquitin_ubiquitin-like"/>
</dbReference>
<dbReference type="SUPFAM" id="SSF54236">
    <property type="entry name" value="Ubiquitin-like"/>
    <property type="match status" value="1"/>
</dbReference>
<protein>
    <recommendedName>
        <fullName evidence="2">Ubiquitin-like domain-containing protein</fullName>
    </recommendedName>
</protein>
<feature type="compositionally biased region" description="Polar residues" evidence="1">
    <location>
        <begin position="52"/>
        <end position="64"/>
    </location>
</feature>
<dbReference type="SMART" id="SM00213">
    <property type="entry name" value="UBQ"/>
    <property type="match status" value="1"/>
</dbReference>
<proteinExistence type="predicted"/>
<evidence type="ECO:0000259" key="2">
    <source>
        <dbReference type="PROSITE" id="PS50053"/>
    </source>
</evidence>
<sequence length="201" mass="22241">MEPTPNNVNRNPVQGSRDSHVPNGRPTPMEVDNGNGLTITASLSESPRFARRNQSANSTESVTVSPRPGDRPTTHTVLREGNGVHAPNVQGTVNRQADVLGTITIGEANDAFVPGRPCVIQRNTFQIFVQNHLDSKPYTFEVQTSYRVDELMGMIFDKLRIPKDQQRLTYAGRNLSPGMTLEHYDIKENTTVFLTGRLRGG</sequence>
<dbReference type="Proteomes" id="UP001497497">
    <property type="component" value="Unassembled WGS sequence"/>
</dbReference>
<dbReference type="PANTHER" id="PTHR10666">
    <property type="entry name" value="UBIQUITIN"/>
    <property type="match status" value="1"/>
</dbReference>
<accession>A0AAV2HFU4</accession>
<feature type="region of interest" description="Disordered" evidence="1">
    <location>
        <begin position="1"/>
        <end position="73"/>
    </location>
</feature>
<dbReference type="Gene3D" id="3.10.20.90">
    <property type="entry name" value="Phosphatidylinositol 3-kinase Catalytic Subunit, Chain A, domain 1"/>
    <property type="match status" value="1"/>
</dbReference>
<feature type="compositionally biased region" description="Polar residues" evidence="1">
    <location>
        <begin position="1"/>
        <end position="16"/>
    </location>
</feature>
<dbReference type="InterPro" id="IPR019956">
    <property type="entry name" value="Ubiquitin_dom"/>
</dbReference>
<comment type="caution">
    <text evidence="3">The sequence shown here is derived from an EMBL/GenBank/DDBJ whole genome shotgun (WGS) entry which is preliminary data.</text>
</comment>
<dbReference type="PROSITE" id="PS50053">
    <property type="entry name" value="UBIQUITIN_2"/>
    <property type="match status" value="1"/>
</dbReference>
<dbReference type="InterPro" id="IPR029071">
    <property type="entry name" value="Ubiquitin-like_domsf"/>
</dbReference>
<dbReference type="EMBL" id="CAXITT010000124">
    <property type="protein sequence ID" value="CAL1532719.1"/>
    <property type="molecule type" value="Genomic_DNA"/>
</dbReference>
<evidence type="ECO:0000256" key="1">
    <source>
        <dbReference type="SAM" id="MobiDB-lite"/>
    </source>
</evidence>